<name>A0A0B1Z208_9PSED</name>
<dbReference type="Pfam" id="PF06977">
    <property type="entry name" value="SdiA-regulated"/>
    <property type="match status" value="1"/>
</dbReference>
<keyword evidence="3" id="KW-1003">Cell membrane</keyword>
<sequence length="310" mass="34756">MANTQILPVPSSARPARFKLPRYAWLLLAAIAAYSSASAMHWDDRARLWVSERFQSQGLRQGSIWLPEYRAVIDAKELPGMEEDEASDLTYNPQTKTLFTVMGKNPFLVELTLEGDVLRQIPLVGWSNPEGVTYMEKGRLAITDERKHTLSIVQVDANTRELNFTAFPSYNLGSSKNQNKGFEGIAWDPRNRQLVLGEERPPALFTWKSDGSQLLKGDKQIRASDELDLRNLSALAVDPRTGHTVLLSADSHLLLELDQQGEQVSFMTLLGGFNGLKDTIPRAEGAALDEAGNLYMVSEPNLFYRFEKSR</sequence>
<dbReference type="InterPro" id="IPR009722">
    <property type="entry name" value="YjiK/CarP"/>
</dbReference>
<dbReference type="InterPro" id="IPR011042">
    <property type="entry name" value="6-blade_b-propeller_TolB-like"/>
</dbReference>
<dbReference type="RefSeq" id="WP_039592614.1">
    <property type="nucleotide sequence ID" value="NZ_JQGJ02000011.1"/>
</dbReference>
<dbReference type="Gene3D" id="2.120.10.30">
    <property type="entry name" value="TolB, C-terminal domain"/>
    <property type="match status" value="1"/>
</dbReference>
<dbReference type="OrthoDB" id="6080098at2"/>
<keyword evidence="4" id="KW-0472">Membrane</keyword>
<comment type="caution">
    <text evidence="5">The sequence shown here is derived from an EMBL/GenBank/DDBJ whole genome shotgun (WGS) entry which is preliminary data.</text>
</comment>
<comment type="similarity">
    <text evidence="2">Belongs to the YjiK family.</text>
</comment>
<evidence type="ECO:0000256" key="1">
    <source>
        <dbReference type="ARBA" id="ARBA00004236"/>
    </source>
</evidence>
<evidence type="ECO:0000313" key="5">
    <source>
        <dbReference type="EMBL" id="KHK63333.1"/>
    </source>
</evidence>
<comment type="subcellular location">
    <subcellularLocation>
        <location evidence="1">Cell membrane</location>
    </subcellularLocation>
</comment>
<keyword evidence="5" id="KW-0238">DNA-binding</keyword>
<dbReference type="GO" id="GO:0003677">
    <property type="term" value="F:DNA binding"/>
    <property type="evidence" value="ECO:0007669"/>
    <property type="project" value="UniProtKB-KW"/>
</dbReference>
<evidence type="ECO:0000256" key="3">
    <source>
        <dbReference type="ARBA" id="ARBA00022475"/>
    </source>
</evidence>
<protein>
    <submittedName>
        <fullName evidence="5">DNA-binding protein</fullName>
    </submittedName>
</protein>
<proteinExistence type="inferred from homology"/>
<dbReference type="SUPFAM" id="SSF50956">
    <property type="entry name" value="Thermostable phytase (3-phytase)"/>
    <property type="match status" value="1"/>
</dbReference>
<dbReference type="EMBL" id="JQGJ01000011">
    <property type="protein sequence ID" value="KHK63333.1"/>
    <property type="molecule type" value="Genomic_DNA"/>
</dbReference>
<dbReference type="GO" id="GO:0005886">
    <property type="term" value="C:plasma membrane"/>
    <property type="evidence" value="ECO:0007669"/>
    <property type="project" value="UniProtKB-SubCell"/>
</dbReference>
<evidence type="ECO:0000256" key="4">
    <source>
        <dbReference type="ARBA" id="ARBA00023136"/>
    </source>
</evidence>
<reference evidence="6" key="1">
    <citation type="submission" date="2015-03" db="EMBL/GenBank/DDBJ databases">
        <title>Pseudomonas frederiksbergensis hydrocarbon degrader.</title>
        <authorList>
            <person name="Brown L.M."/>
            <person name="Ruiz O.N."/>
            <person name="Mueller S."/>
            <person name="Gunasekera T.S."/>
        </authorList>
    </citation>
    <scope>NUCLEOTIDE SEQUENCE [LARGE SCALE GENOMIC DNA]</scope>
    <source>
        <strain evidence="6">SI8</strain>
    </source>
</reference>
<organism evidence="5 6">
    <name type="scientific">Pseudomonas frederiksbergensis</name>
    <dbReference type="NCBI Taxonomy" id="104087"/>
    <lineage>
        <taxon>Bacteria</taxon>
        <taxon>Pseudomonadati</taxon>
        <taxon>Pseudomonadota</taxon>
        <taxon>Gammaproteobacteria</taxon>
        <taxon>Pseudomonadales</taxon>
        <taxon>Pseudomonadaceae</taxon>
        <taxon>Pseudomonas</taxon>
    </lineage>
</organism>
<dbReference type="CDD" id="cd09971">
    <property type="entry name" value="SdiA-regulated"/>
    <property type="match status" value="1"/>
</dbReference>
<dbReference type="AlphaFoldDB" id="A0A0B1Z208"/>
<evidence type="ECO:0000256" key="2">
    <source>
        <dbReference type="ARBA" id="ARBA00009852"/>
    </source>
</evidence>
<dbReference type="Proteomes" id="UP000030949">
    <property type="component" value="Unassembled WGS sequence"/>
</dbReference>
<gene>
    <name evidence="5" type="ORF">JZ00_17840</name>
</gene>
<evidence type="ECO:0000313" key="6">
    <source>
        <dbReference type="Proteomes" id="UP000030949"/>
    </source>
</evidence>
<accession>A0A0B1Z208</accession>